<proteinExistence type="predicted"/>
<evidence type="ECO:0008006" key="2">
    <source>
        <dbReference type="Google" id="ProtNLM"/>
    </source>
</evidence>
<dbReference type="AlphaFoldDB" id="A0A0F8YWC1"/>
<sequence>MITIACVYWKGKFRGREKLYSVRWVKRLRNMVSRNLPIPHRFVCLSNVEGPCERIPLLHNWPGYWSKIELFRPGIFEDRVLYLDLDLVVLESLIPLINYSSTPFTIMAKK</sequence>
<protein>
    <recommendedName>
        <fullName evidence="2">Glycosyl transferase family 8 C-terminal domain-containing protein</fullName>
    </recommendedName>
</protein>
<dbReference type="InterPro" id="IPR029044">
    <property type="entry name" value="Nucleotide-diphossugar_trans"/>
</dbReference>
<evidence type="ECO:0000313" key="1">
    <source>
        <dbReference type="EMBL" id="KKK78135.1"/>
    </source>
</evidence>
<reference evidence="1" key="1">
    <citation type="journal article" date="2015" name="Nature">
        <title>Complex archaea that bridge the gap between prokaryotes and eukaryotes.</title>
        <authorList>
            <person name="Spang A."/>
            <person name="Saw J.H."/>
            <person name="Jorgensen S.L."/>
            <person name="Zaremba-Niedzwiedzka K."/>
            <person name="Martijn J."/>
            <person name="Lind A.E."/>
            <person name="van Eijk R."/>
            <person name="Schleper C."/>
            <person name="Guy L."/>
            <person name="Ettema T.J."/>
        </authorList>
    </citation>
    <scope>NUCLEOTIDE SEQUENCE</scope>
</reference>
<gene>
    <name evidence="1" type="ORF">LCGC14_2846620</name>
</gene>
<dbReference type="SUPFAM" id="SSF53448">
    <property type="entry name" value="Nucleotide-diphospho-sugar transferases"/>
    <property type="match status" value="1"/>
</dbReference>
<organism evidence="1">
    <name type="scientific">marine sediment metagenome</name>
    <dbReference type="NCBI Taxonomy" id="412755"/>
    <lineage>
        <taxon>unclassified sequences</taxon>
        <taxon>metagenomes</taxon>
        <taxon>ecological metagenomes</taxon>
    </lineage>
</organism>
<dbReference type="EMBL" id="LAZR01054634">
    <property type="protein sequence ID" value="KKK78135.1"/>
    <property type="molecule type" value="Genomic_DNA"/>
</dbReference>
<accession>A0A0F8YWC1</accession>
<feature type="non-terminal residue" evidence="1">
    <location>
        <position position="110"/>
    </location>
</feature>
<comment type="caution">
    <text evidence="1">The sequence shown here is derived from an EMBL/GenBank/DDBJ whole genome shotgun (WGS) entry which is preliminary data.</text>
</comment>
<name>A0A0F8YWC1_9ZZZZ</name>